<dbReference type="InterPro" id="IPR021099">
    <property type="entry name" value="PORR_domain"/>
</dbReference>
<dbReference type="OrthoDB" id="1898154at2759"/>
<dbReference type="Pfam" id="PF11955">
    <property type="entry name" value="PORR"/>
    <property type="match status" value="1"/>
</dbReference>
<accession>A0A8K0NE96</accession>
<feature type="domain" description="PORR" evidence="1">
    <location>
        <begin position="44"/>
        <end position="372"/>
    </location>
</feature>
<keyword evidence="3" id="KW-1185">Reference proteome</keyword>
<organism evidence="2 3">
    <name type="scientific">Cocos nucifera</name>
    <name type="common">Coconut palm</name>
    <dbReference type="NCBI Taxonomy" id="13894"/>
    <lineage>
        <taxon>Eukaryota</taxon>
        <taxon>Viridiplantae</taxon>
        <taxon>Streptophyta</taxon>
        <taxon>Embryophyta</taxon>
        <taxon>Tracheophyta</taxon>
        <taxon>Spermatophyta</taxon>
        <taxon>Magnoliopsida</taxon>
        <taxon>Liliopsida</taxon>
        <taxon>Arecaceae</taxon>
        <taxon>Arecoideae</taxon>
        <taxon>Cocoseae</taxon>
        <taxon>Attaleinae</taxon>
        <taxon>Cocos</taxon>
    </lineage>
</organism>
<dbReference type="PANTHER" id="PTHR31476">
    <property type="entry name" value="PROTEIN WHAT'S THIS FACTOR 1 HOMOLOG, CHLOROPLASTIC"/>
    <property type="match status" value="1"/>
</dbReference>
<dbReference type="Proteomes" id="UP000797356">
    <property type="component" value="Chromosome 16"/>
</dbReference>
<dbReference type="EMBL" id="CM017887">
    <property type="protein sequence ID" value="KAG1371406.1"/>
    <property type="molecule type" value="Genomic_DNA"/>
</dbReference>
<protein>
    <submittedName>
        <fullName evidence="2">Protein WHAT'S THIS FACTOR 1, chloroplastic</fullName>
    </submittedName>
</protein>
<comment type="caution">
    <text evidence="2">The sequence shown here is derived from an EMBL/GenBank/DDBJ whole genome shotgun (WGS) entry which is preliminary data.</text>
</comment>
<dbReference type="GO" id="GO:0003723">
    <property type="term" value="F:RNA binding"/>
    <property type="evidence" value="ECO:0007669"/>
    <property type="project" value="InterPro"/>
</dbReference>
<evidence type="ECO:0000313" key="3">
    <source>
        <dbReference type="Proteomes" id="UP000797356"/>
    </source>
</evidence>
<dbReference type="PANTHER" id="PTHR31476:SF3">
    <property type="entry name" value="UBIQUITIN CARBOXYL-TERMINAL HYDROLASE FAMILY PROTEIN"/>
    <property type="match status" value="1"/>
</dbReference>
<dbReference type="AlphaFoldDB" id="A0A8K0NE96"/>
<evidence type="ECO:0000259" key="1">
    <source>
        <dbReference type="Pfam" id="PF11955"/>
    </source>
</evidence>
<sequence>MPLFVRFLQTLNPTKQNARLRSPWPFSLLTQTASISSLKVAWRKDRLLDSAIERDKRCRVCARVVREVLNEPGHAIPLRYLEKRRERLGLPVKVKTFLSRYPNLFDLYPDRIKPKTEPVPFLRPSPRLRSFLALEASLRARHEPLVLAKLCKLLMMSRDKVIPAEKLLNVKRDFGFPNDLLTSLVPKYPHLLRLVGSPGEGKSFLELVSWNEEYAKSVIEQRADEEARLTGIRMRPNFTVRLPPGFYLKREMREWVRDWLELPYVSPYADASGLHPASPEMEKRMVGMLHEVLSLSLLKRVAVPVLGKFCEEYRFSNAFANTFTRHSGIFYVSLKGGIKTAMLREAYDQGELVDRDPLLEIRDKFVLMMEEGYNEYMQRLRTKREAMQKDLELMAKSNSELSEDESSERL</sequence>
<reference evidence="2" key="1">
    <citation type="journal article" date="2017" name="Gigascience">
        <title>The genome draft of coconut (Cocos nucifera).</title>
        <authorList>
            <person name="Xiao Y."/>
            <person name="Xu P."/>
            <person name="Fan H."/>
            <person name="Baudouin L."/>
            <person name="Xia W."/>
            <person name="Bocs S."/>
            <person name="Xu J."/>
            <person name="Li Q."/>
            <person name="Guo A."/>
            <person name="Zhou L."/>
            <person name="Li J."/>
            <person name="Wu Y."/>
            <person name="Ma Z."/>
            <person name="Armero A."/>
            <person name="Issali A.E."/>
            <person name="Liu N."/>
            <person name="Peng M."/>
            <person name="Yang Y."/>
        </authorList>
    </citation>
    <scope>NUCLEOTIDE SEQUENCE</scope>
    <source>
        <tissue evidence="2">Spear leaf of Hainan Tall coconut</tissue>
    </source>
</reference>
<gene>
    <name evidence="2" type="ORF">COCNU_16G005000</name>
</gene>
<dbReference type="InterPro" id="IPR045040">
    <property type="entry name" value="PORR_fam"/>
</dbReference>
<reference evidence="2" key="2">
    <citation type="submission" date="2019-07" db="EMBL/GenBank/DDBJ databases">
        <authorList>
            <person name="Yang Y."/>
            <person name="Bocs S."/>
            <person name="Baudouin L."/>
        </authorList>
    </citation>
    <scope>NUCLEOTIDE SEQUENCE</scope>
    <source>
        <tissue evidence="2">Spear leaf of Hainan Tall coconut</tissue>
    </source>
</reference>
<name>A0A8K0NE96_COCNU</name>
<proteinExistence type="predicted"/>
<evidence type="ECO:0000313" key="2">
    <source>
        <dbReference type="EMBL" id="KAG1371406.1"/>
    </source>
</evidence>